<dbReference type="AlphaFoldDB" id="A0A1J7ICA9"/>
<evidence type="ECO:0000313" key="2">
    <source>
        <dbReference type="Proteomes" id="UP000182658"/>
    </source>
</evidence>
<proteinExistence type="predicted"/>
<accession>A0A1J7ICA9</accession>
<protein>
    <submittedName>
        <fullName evidence="1">Uncharacterized protein</fullName>
    </submittedName>
</protein>
<dbReference type="Proteomes" id="UP000182658">
    <property type="component" value="Unassembled WGS sequence"/>
</dbReference>
<sequence>MVITMWDSVALIDVLCLAFAGFSWDYVLCPKVTAYFWRTLSSPPDIKIEQVLEEGDGNRHTHYLPYSLRRRRSLQRAHPLRDRSS</sequence>
<evidence type="ECO:0000313" key="1">
    <source>
        <dbReference type="EMBL" id="OIW24931.1"/>
    </source>
</evidence>
<name>A0A1J7ICA9_9PEZI</name>
<organism evidence="1 2">
    <name type="scientific">Coniochaeta ligniaria NRRL 30616</name>
    <dbReference type="NCBI Taxonomy" id="1408157"/>
    <lineage>
        <taxon>Eukaryota</taxon>
        <taxon>Fungi</taxon>
        <taxon>Dikarya</taxon>
        <taxon>Ascomycota</taxon>
        <taxon>Pezizomycotina</taxon>
        <taxon>Sordariomycetes</taxon>
        <taxon>Sordariomycetidae</taxon>
        <taxon>Coniochaetales</taxon>
        <taxon>Coniochaetaceae</taxon>
        <taxon>Coniochaeta</taxon>
    </lineage>
</organism>
<gene>
    <name evidence="1" type="ORF">CONLIGDRAFT_76315</name>
</gene>
<reference evidence="1 2" key="1">
    <citation type="submission" date="2016-10" db="EMBL/GenBank/DDBJ databases">
        <title>Draft genome sequence of Coniochaeta ligniaria NRRL30616, a lignocellulolytic fungus for bioabatement of inhibitors in plant biomass hydrolysates.</title>
        <authorList>
            <consortium name="DOE Joint Genome Institute"/>
            <person name="Jimenez D.J."/>
            <person name="Hector R.E."/>
            <person name="Riley R."/>
            <person name="Sun H."/>
            <person name="Grigoriev I.V."/>
            <person name="Van Elsas J.D."/>
            <person name="Nichols N.N."/>
        </authorList>
    </citation>
    <scope>NUCLEOTIDE SEQUENCE [LARGE SCALE GENOMIC DNA]</scope>
    <source>
        <strain evidence="1 2">NRRL 30616</strain>
    </source>
</reference>
<dbReference type="EMBL" id="KV875102">
    <property type="protein sequence ID" value="OIW24931.1"/>
    <property type="molecule type" value="Genomic_DNA"/>
</dbReference>
<keyword evidence="2" id="KW-1185">Reference proteome</keyword>
<dbReference type="InParanoid" id="A0A1J7ICA9"/>